<accession>A0ABS7IX00</accession>
<organism evidence="3 4">
    <name type="scientific">Qipengyuania polymorpha</name>
    <dbReference type="NCBI Taxonomy" id="2867234"/>
    <lineage>
        <taxon>Bacteria</taxon>
        <taxon>Pseudomonadati</taxon>
        <taxon>Pseudomonadota</taxon>
        <taxon>Alphaproteobacteria</taxon>
        <taxon>Sphingomonadales</taxon>
        <taxon>Erythrobacteraceae</taxon>
        <taxon>Qipengyuania</taxon>
    </lineage>
</organism>
<dbReference type="PANTHER" id="PTHR10900">
    <property type="entry name" value="PERIOSTIN-RELATED"/>
    <property type="match status" value="1"/>
</dbReference>
<keyword evidence="4" id="KW-1185">Reference proteome</keyword>
<evidence type="ECO:0000313" key="4">
    <source>
        <dbReference type="Proteomes" id="UP000783253"/>
    </source>
</evidence>
<evidence type="ECO:0000259" key="2">
    <source>
        <dbReference type="PROSITE" id="PS50213"/>
    </source>
</evidence>
<sequence length="190" mass="19222">MTISTQLKAAAAASILAMGGVTLAASVPAAAHNHKAKPAQAPANIVQTAIGTGVHETLVAAVQAADLVDTLSSPGPFTVFAPTDDAFAALPDGTVSTLLEPQNKHQLQDILKYHVVAGRVPAAALSAAIKKHGGTYTFDTVAGEELTASFSGDNNIVITDGANRTSTVTMADVKTTNGVIHVTDGVFLPG</sequence>
<gene>
    <name evidence="3" type="ORF">K3152_07440</name>
</gene>
<dbReference type="Gene3D" id="2.30.180.10">
    <property type="entry name" value="FAS1 domain"/>
    <property type="match status" value="1"/>
</dbReference>
<proteinExistence type="predicted"/>
<dbReference type="InterPro" id="IPR000782">
    <property type="entry name" value="FAS1_domain"/>
</dbReference>
<keyword evidence="1" id="KW-0732">Signal</keyword>
<feature type="chain" id="PRO_5046033012" evidence="1">
    <location>
        <begin position="25"/>
        <end position="190"/>
    </location>
</feature>
<dbReference type="PANTHER" id="PTHR10900:SF77">
    <property type="entry name" value="FI19380P1"/>
    <property type="match status" value="1"/>
</dbReference>
<dbReference type="InterPro" id="IPR050904">
    <property type="entry name" value="Adhesion/Biosynth-related"/>
</dbReference>
<comment type="caution">
    <text evidence="3">The sequence shown here is derived from an EMBL/GenBank/DDBJ whole genome shotgun (WGS) entry which is preliminary data.</text>
</comment>
<dbReference type="Proteomes" id="UP000783253">
    <property type="component" value="Unassembled WGS sequence"/>
</dbReference>
<evidence type="ECO:0000256" key="1">
    <source>
        <dbReference type="SAM" id="SignalP"/>
    </source>
</evidence>
<name>A0ABS7IX00_9SPHN</name>
<feature type="domain" description="FAS1" evidence="2">
    <location>
        <begin position="42"/>
        <end position="187"/>
    </location>
</feature>
<reference evidence="3 4" key="1">
    <citation type="submission" date="2021-08" db="EMBL/GenBank/DDBJ databases">
        <title>Comparative Genomics Analysis of the Genus Qipengyuania Reveals Extensive Genetic Diversity and Metabolic Versatility, Including the Description of Fifteen Novel Species.</title>
        <authorList>
            <person name="Liu Y."/>
        </authorList>
    </citation>
    <scope>NUCLEOTIDE SEQUENCE [LARGE SCALE GENOMIC DNA]</scope>
    <source>
        <strain evidence="3 4">1NDH17</strain>
    </source>
</reference>
<dbReference type="PROSITE" id="PS50213">
    <property type="entry name" value="FAS1"/>
    <property type="match status" value="1"/>
</dbReference>
<dbReference type="InterPro" id="IPR036378">
    <property type="entry name" value="FAS1_dom_sf"/>
</dbReference>
<dbReference type="EMBL" id="JAIGNK010000002">
    <property type="protein sequence ID" value="MBX7458077.1"/>
    <property type="molecule type" value="Genomic_DNA"/>
</dbReference>
<evidence type="ECO:0000313" key="3">
    <source>
        <dbReference type="EMBL" id="MBX7458077.1"/>
    </source>
</evidence>
<dbReference type="RefSeq" id="WP_221573471.1">
    <property type="nucleotide sequence ID" value="NZ_JAIGNK010000002.1"/>
</dbReference>
<dbReference type="SUPFAM" id="SSF82153">
    <property type="entry name" value="FAS1 domain"/>
    <property type="match status" value="1"/>
</dbReference>
<protein>
    <submittedName>
        <fullName evidence="3">Fasciclin domain-containing protein</fullName>
    </submittedName>
</protein>
<dbReference type="Pfam" id="PF02469">
    <property type="entry name" value="Fasciclin"/>
    <property type="match status" value="1"/>
</dbReference>
<feature type="signal peptide" evidence="1">
    <location>
        <begin position="1"/>
        <end position="24"/>
    </location>
</feature>
<dbReference type="SMART" id="SM00554">
    <property type="entry name" value="FAS1"/>
    <property type="match status" value="1"/>
</dbReference>